<keyword evidence="2" id="KW-1185">Reference proteome</keyword>
<evidence type="ECO:0000313" key="2">
    <source>
        <dbReference type="Proteomes" id="UP000320011"/>
    </source>
</evidence>
<dbReference type="OrthoDB" id="3623896at2"/>
<comment type="caution">
    <text evidence="1">The sequence shown here is derived from an EMBL/GenBank/DDBJ whole genome shotgun (WGS) entry which is preliminary data.</text>
</comment>
<evidence type="ECO:0008006" key="3">
    <source>
        <dbReference type="Google" id="ProtNLM"/>
    </source>
</evidence>
<protein>
    <recommendedName>
        <fullName evidence="3">MinD-like ATPase involved in chromosome partitioning or flagellar assembly</fullName>
    </recommendedName>
</protein>
<evidence type="ECO:0000313" key="1">
    <source>
        <dbReference type="EMBL" id="TVT61990.1"/>
    </source>
</evidence>
<sequence>MDWSGFGTVIPVLAGSPGAGASVVATLLADVLQLSGRCALMIDPADPSRSGLTMAARSEGPWVARPHSQVHIRYSWRAQALLARLETTLPVVAPGAVPQPRFWRPPVRQLHATVVDLGHDPWRVAAHPLSGPGAWLRRGTPQPRPVLVVRPSRPSLLHAEQVLARLDPWAACAELNQPTQLLVMGAKRWPEGVAGAAGRRVEALLKDAVFVPYDSELAASGITASVTPARLRQAITPVLRRWGLLPEPMSTGKRLHRRGRS</sequence>
<organism evidence="1 2">
    <name type="scientific">Amycolatopsis rhizosphaerae</name>
    <dbReference type="NCBI Taxonomy" id="2053003"/>
    <lineage>
        <taxon>Bacteria</taxon>
        <taxon>Bacillati</taxon>
        <taxon>Actinomycetota</taxon>
        <taxon>Actinomycetes</taxon>
        <taxon>Pseudonocardiales</taxon>
        <taxon>Pseudonocardiaceae</taxon>
        <taxon>Amycolatopsis</taxon>
    </lineage>
</organism>
<reference evidence="1 2" key="2">
    <citation type="submission" date="2019-08" db="EMBL/GenBank/DDBJ databases">
        <title>Amycolatopsis acidicola sp. nov., isolated from peat swamp forest soil.</title>
        <authorList>
            <person name="Srisuk N."/>
        </authorList>
    </citation>
    <scope>NUCLEOTIDE SEQUENCE [LARGE SCALE GENOMIC DNA]</scope>
    <source>
        <strain evidence="1 2">TBRC 6029</strain>
    </source>
</reference>
<reference evidence="1 2" key="1">
    <citation type="submission" date="2019-07" db="EMBL/GenBank/DDBJ databases">
        <authorList>
            <person name="Duangmal K."/>
            <person name="Teo W.F.A."/>
        </authorList>
    </citation>
    <scope>NUCLEOTIDE SEQUENCE [LARGE SCALE GENOMIC DNA]</scope>
    <source>
        <strain evidence="1 2">TBRC 6029</strain>
    </source>
</reference>
<dbReference type="EMBL" id="VJWX01000007">
    <property type="protein sequence ID" value="TVT61990.1"/>
    <property type="molecule type" value="Genomic_DNA"/>
</dbReference>
<dbReference type="AlphaFoldDB" id="A0A558DLT9"/>
<dbReference type="Proteomes" id="UP000320011">
    <property type="component" value="Unassembled WGS sequence"/>
</dbReference>
<accession>A0A558DLT9</accession>
<proteinExistence type="predicted"/>
<name>A0A558DLT9_9PSEU</name>
<gene>
    <name evidence="1" type="ORF">FNH05_01635</name>
</gene>